<reference evidence="2" key="1">
    <citation type="submission" date="2021-05" db="EMBL/GenBank/DDBJ databases">
        <authorList>
            <person name="Alioto T."/>
            <person name="Alioto T."/>
            <person name="Gomez Garrido J."/>
        </authorList>
    </citation>
    <scope>NUCLEOTIDE SEQUENCE</scope>
</reference>
<dbReference type="EMBL" id="HBUF01233381">
    <property type="protein sequence ID" value="CAG6674268.1"/>
    <property type="molecule type" value="Transcribed_RNA"/>
</dbReference>
<feature type="chain" id="PRO_5036261990" description="Secreted protein" evidence="1">
    <location>
        <begin position="21"/>
        <end position="110"/>
    </location>
</feature>
<dbReference type="EMBL" id="HBUF01233385">
    <property type="protein sequence ID" value="CAG6674280.1"/>
    <property type="molecule type" value="Transcribed_RNA"/>
</dbReference>
<dbReference type="AlphaFoldDB" id="A0A8D8SQS9"/>
<evidence type="ECO:0000256" key="1">
    <source>
        <dbReference type="SAM" id="SignalP"/>
    </source>
</evidence>
<dbReference type="EMBL" id="HBUF01233387">
    <property type="protein sequence ID" value="CAG6674287.1"/>
    <property type="molecule type" value="Transcribed_RNA"/>
</dbReference>
<dbReference type="EMBL" id="HBUF01233384">
    <property type="protein sequence ID" value="CAG6674277.1"/>
    <property type="molecule type" value="Transcribed_RNA"/>
</dbReference>
<dbReference type="EMBL" id="HBUF01233388">
    <property type="protein sequence ID" value="CAG6674291.1"/>
    <property type="molecule type" value="Transcribed_RNA"/>
</dbReference>
<dbReference type="EMBL" id="HBUF01233382">
    <property type="protein sequence ID" value="CAG6674271.1"/>
    <property type="molecule type" value="Transcribed_RNA"/>
</dbReference>
<evidence type="ECO:0008006" key="3">
    <source>
        <dbReference type="Google" id="ProtNLM"/>
    </source>
</evidence>
<feature type="signal peptide" evidence="1">
    <location>
        <begin position="1"/>
        <end position="20"/>
    </location>
</feature>
<dbReference type="EMBL" id="HBUF01233383">
    <property type="protein sequence ID" value="CAG6674275.1"/>
    <property type="molecule type" value="Transcribed_RNA"/>
</dbReference>
<name>A0A8D8SQS9_9HEMI</name>
<proteinExistence type="predicted"/>
<dbReference type="EMBL" id="HBUF01233375">
    <property type="protein sequence ID" value="CAG6674258.1"/>
    <property type="molecule type" value="Transcribed_RNA"/>
</dbReference>
<dbReference type="EMBL" id="HBUF01233386">
    <property type="protein sequence ID" value="CAG6674285.1"/>
    <property type="molecule type" value="Transcribed_RNA"/>
</dbReference>
<sequence length="110" mass="12738">MTTLRFCACVLLYKLTNISSLTSLKMICRYLEKCKNLPNLQATGHRFVSQPRNFFACLATLAAICSARCQLPSLETEILFHRSRQTEIHFSPSYYKILQFKLISFSLTHR</sequence>
<protein>
    <recommendedName>
        <fullName evidence="3">Secreted protein</fullName>
    </recommendedName>
</protein>
<organism evidence="2">
    <name type="scientific">Cacopsylla melanoneura</name>
    <dbReference type="NCBI Taxonomy" id="428564"/>
    <lineage>
        <taxon>Eukaryota</taxon>
        <taxon>Metazoa</taxon>
        <taxon>Ecdysozoa</taxon>
        <taxon>Arthropoda</taxon>
        <taxon>Hexapoda</taxon>
        <taxon>Insecta</taxon>
        <taxon>Pterygota</taxon>
        <taxon>Neoptera</taxon>
        <taxon>Paraneoptera</taxon>
        <taxon>Hemiptera</taxon>
        <taxon>Sternorrhyncha</taxon>
        <taxon>Psylloidea</taxon>
        <taxon>Psyllidae</taxon>
        <taxon>Psyllinae</taxon>
        <taxon>Cacopsylla</taxon>
    </lineage>
</organism>
<dbReference type="EMBL" id="HBUF01233374">
    <property type="protein sequence ID" value="CAG6674255.1"/>
    <property type="molecule type" value="Transcribed_RNA"/>
</dbReference>
<dbReference type="EMBL" id="HBUF01233380">
    <property type="protein sequence ID" value="CAG6674264.1"/>
    <property type="molecule type" value="Transcribed_RNA"/>
</dbReference>
<accession>A0A8D8SQS9</accession>
<evidence type="ECO:0000313" key="2">
    <source>
        <dbReference type="EMBL" id="CAG6674271.1"/>
    </source>
</evidence>
<keyword evidence="1" id="KW-0732">Signal</keyword>